<evidence type="ECO:0000259" key="2">
    <source>
        <dbReference type="Pfam" id="PF10502"/>
    </source>
</evidence>
<keyword evidence="1" id="KW-0732">Signal</keyword>
<dbReference type="SUPFAM" id="SSF51306">
    <property type="entry name" value="LexA/Signal peptidase"/>
    <property type="match status" value="1"/>
</dbReference>
<feature type="domain" description="Peptidase S26" evidence="2">
    <location>
        <begin position="60"/>
        <end position="175"/>
    </location>
</feature>
<sequence length="198" mass="23035">MKYNMLLIIFPLVMVGCSFSTSTESLTDEIITPDIEKIEDVGSEMITHHHMYDNMDRGNHDYVDKTLVIDPNESEIFRGDVVFFINEDGEKDLSRVVALPNETIKISNSQIFINDKKLDTFYGKAHRVGLDKDSYFKMMDKEGNDYDKEVMKKVFDYNLKEKKLAENEYYVISDDWLRGNMKVLNRETVIGKVIGYTK</sequence>
<organism evidence="3 4">
    <name type="scientific">Cytobacillus citreus</name>
    <dbReference type="NCBI Taxonomy" id="2833586"/>
    <lineage>
        <taxon>Bacteria</taxon>
        <taxon>Bacillati</taxon>
        <taxon>Bacillota</taxon>
        <taxon>Bacilli</taxon>
        <taxon>Bacillales</taxon>
        <taxon>Bacillaceae</taxon>
        <taxon>Cytobacillus</taxon>
    </lineage>
</organism>
<dbReference type="EMBL" id="JAGYPM010000001">
    <property type="protein sequence ID" value="MBS4188723.1"/>
    <property type="molecule type" value="Genomic_DNA"/>
</dbReference>
<name>A0ABS5NMR9_9BACI</name>
<dbReference type="Gene3D" id="2.10.109.10">
    <property type="entry name" value="Umud Fragment, subunit A"/>
    <property type="match status" value="1"/>
</dbReference>
<dbReference type="InterPro" id="IPR036286">
    <property type="entry name" value="LexA/Signal_pep-like_sf"/>
</dbReference>
<dbReference type="Pfam" id="PF10502">
    <property type="entry name" value="Peptidase_S26"/>
    <property type="match status" value="1"/>
</dbReference>
<comment type="caution">
    <text evidence="3">The sequence shown here is derived from an EMBL/GenBank/DDBJ whole genome shotgun (WGS) entry which is preliminary data.</text>
</comment>
<keyword evidence="4" id="KW-1185">Reference proteome</keyword>
<feature type="chain" id="PRO_5045599932" description="Peptidase S26 domain-containing protein" evidence="1">
    <location>
        <begin position="21"/>
        <end position="198"/>
    </location>
</feature>
<accession>A0ABS5NMR9</accession>
<protein>
    <recommendedName>
        <fullName evidence="2">Peptidase S26 domain-containing protein</fullName>
    </recommendedName>
</protein>
<dbReference type="RefSeq" id="WP_213100243.1">
    <property type="nucleotide sequence ID" value="NZ_JAGYPM010000001.1"/>
</dbReference>
<feature type="signal peptide" evidence="1">
    <location>
        <begin position="1"/>
        <end position="20"/>
    </location>
</feature>
<evidence type="ECO:0000313" key="4">
    <source>
        <dbReference type="Proteomes" id="UP000681027"/>
    </source>
</evidence>
<proteinExistence type="predicted"/>
<dbReference type="PROSITE" id="PS51257">
    <property type="entry name" value="PROKAR_LIPOPROTEIN"/>
    <property type="match status" value="1"/>
</dbReference>
<evidence type="ECO:0000313" key="3">
    <source>
        <dbReference type="EMBL" id="MBS4188723.1"/>
    </source>
</evidence>
<reference evidence="3 4" key="1">
    <citation type="submission" date="2021-05" db="EMBL/GenBank/DDBJ databases">
        <title>Novel Bacillus species.</title>
        <authorList>
            <person name="Liu G."/>
        </authorList>
    </citation>
    <scope>NUCLEOTIDE SEQUENCE [LARGE SCALE GENOMIC DNA]</scope>
    <source>
        <strain evidence="3 4">FJAT-49705</strain>
    </source>
</reference>
<dbReference type="Proteomes" id="UP000681027">
    <property type="component" value="Unassembled WGS sequence"/>
</dbReference>
<gene>
    <name evidence="3" type="ORF">KHA94_00630</name>
</gene>
<dbReference type="InterPro" id="IPR019533">
    <property type="entry name" value="Peptidase_S26"/>
</dbReference>
<evidence type="ECO:0000256" key="1">
    <source>
        <dbReference type="SAM" id="SignalP"/>
    </source>
</evidence>